<dbReference type="EMBL" id="CP009211">
    <property type="protein sequence ID" value="AIJ32801.1"/>
    <property type="molecule type" value="Genomic_DNA"/>
</dbReference>
<dbReference type="Proteomes" id="UP000028780">
    <property type="component" value="Chromosome"/>
</dbReference>
<gene>
    <name evidence="2" type="ORF">CIMIT_01750</name>
    <name evidence="3" type="ORF">SAMEA4535761_00418</name>
</gene>
<feature type="transmembrane region" description="Helical" evidence="1">
    <location>
        <begin position="12"/>
        <end position="32"/>
    </location>
</feature>
<dbReference type="RefSeq" id="WP_038588223.1">
    <property type="nucleotide sequence ID" value="NZ_CP009211.1"/>
</dbReference>
<reference evidence="3 5" key="2">
    <citation type="submission" date="2017-06" db="EMBL/GenBank/DDBJ databases">
        <authorList>
            <consortium name="Pathogen Informatics"/>
        </authorList>
    </citation>
    <scope>NUCLEOTIDE SEQUENCE [LARGE SCALE GENOMIC DNA]</scope>
    <source>
        <strain evidence="3 5">NCTC13015</strain>
    </source>
</reference>
<dbReference type="Proteomes" id="UP000215374">
    <property type="component" value="Chromosome 1"/>
</dbReference>
<dbReference type="OrthoDB" id="4427298at2"/>
<feature type="transmembrane region" description="Helical" evidence="1">
    <location>
        <begin position="57"/>
        <end position="79"/>
    </location>
</feature>
<evidence type="ECO:0000313" key="5">
    <source>
        <dbReference type="Proteomes" id="UP000215374"/>
    </source>
</evidence>
<keyword evidence="1" id="KW-1133">Transmembrane helix</keyword>
<evidence type="ECO:0000313" key="4">
    <source>
        <dbReference type="Proteomes" id="UP000028780"/>
    </source>
</evidence>
<dbReference type="EMBL" id="LT906467">
    <property type="protein sequence ID" value="SNV57853.1"/>
    <property type="molecule type" value="Genomic_DNA"/>
</dbReference>
<dbReference type="AlphaFoldDB" id="A0A076NKQ8"/>
<reference evidence="2 4" key="1">
    <citation type="submission" date="2014-08" db="EMBL/GenBank/DDBJ databases">
        <title>Complete genome sequence of Corynebacterium imitans DSM 44264, isolated from a five-month-old boy with suspected pharyngeal diphtheria.</title>
        <authorList>
            <person name="Mollmann S."/>
            <person name="Albersmeier A."/>
            <person name="Ruckert C."/>
            <person name="Tauch A."/>
        </authorList>
    </citation>
    <scope>NUCLEOTIDE SEQUENCE [LARGE SCALE GENOMIC DNA]</scope>
    <source>
        <strain evidence="2 4">DSM 44264</strain>
    </source>
</reference>
<evidence type="ECO:0008006" key="6">
    <source>
        <dbReference type="Google" id="ProtNLM"/>
    </source>
</evidence>
<keyword evidence="1" id="KW-0472">Membrane</keyword>
<accession>A0A076NKQ8</accession>
<protein>
    <recommendedName>
        <fullName evidence="6">Alkaline shock response membrane anchor protein AmaP</fullName>
    </recommendedName>
</protein>
<dbReference type="HOGENOM" id="CLU_122387_1_0_11"/>
<evidence type="ECO:0000313" key="2">
    <source>
        <dbReference type="EMBL" id="AIJ32801.1"/>
    </source>
</evidence>
<dbReference type="KEGG" id="cii:CIMIT_01750"/>
<evidence type="ECO:0000256" key="1">
    <source>
        <dbReference type="SAM" id="Phobius"/>
    </source>
</evidence>
<keyword evidence="1" id="KW-0812">Transmembrane</keyword>
<proteinExistence type="predicted"/>
<sequence length="186" mass="21095">MSKTLSFFDRLVVFLTGLLLLAAGLVPVAYYWEIPYVSEYLNRFDRESLGYVPDETWYRNALIAAFVVLLVLGAWFFLANIRSRAFSTRDILTADSQHGESTINVARVASAACEFLEKSEMINQAKSKVAVVGNRPTARFTVTADPSYSYEDLTRFLEAADEDFRLANHTMEIDTVWELQLDRITA</sequence>
<name>A0A076NKQ8_9CORY</name>
<dbReference type="eggNOG" id="ENOG503049Z">
    <property type="taxonomic scope" value="Bacteria"/>
</dbReference>
<keyword evidence="4" id="KW-1185">Reference proteome</keyword>
<organism evidence="2 4">
    <name type="scientific">Corynebacterium imitans</name>
    <dbReference type="NCBI Taxonomy" id="156978"/>
    <lineage>
        <taxon>Bacteria</taxon>
        <taxon>Bacillati</taxon>
        <taxon>Actinomycetota</taxon>
        <taxon>Actinomycetes</taxon>
        <taxon>Mycobacteriales</taxon>
        <taxon>Corynebacteriaceae</taxon>
        <taxon>Corynebacterium</taxon>
    </lineage>
</organism>
<evidence type="ECO:0000313" key="3">
    <source>
        <dbReference type="EMBL" id="SNV57853.1"/>
    </source>
</evidence>